<dbReference type="GO" id="GO:0016020">
    <property type="term" value="C:membrane"/>
    <property type="evidence" value="ECO:0007669"/>
    <property type="project" value="InterPro"/>
</dbReference>
<dbReference type="Gene3D" id="3.30.450.20">
    <property type="entry name" value="PAS domain"/>
    <property type="match status" value="2"/>
</dbReference>
<dbReference type="SMART" id="SM00091">
    <property type="entry name" value="PAS"/>
    <property type="match status" value="2"/>
</dbReference>
<dbReference type="SUPFAM" id="SSF58104">
    <property type="entry name" value="Methyl-accepting chemotaxis protein (MCP) signaling domain"/>
    <property type="match status" value="1"/>
</dbReference>
<dbReference type="Pfam" id="PF08448">
    <property type="entry name" value="PAS_4"/>
    <property type="match status" value="2"/>
</dbReference>
<proteinExistence type="predicted"/>
<dbReference type="PANTHER" id="PTHR32089">
    <property type="entry name" value="METHYL-ACCEPTING CHEMOTAXIS PROTEIN MCPB"/>
    <property type="match status" value="1"/>
</dbReference>
<dbReference type="PROSITE" id="PS50113">
    <property type="entry name" value="PAC"/>
    <property type="match status" value="1"/>
</dbReference>
<dbReference type="PANTHER" id="PTHR32089:SF112">
    <property type="entry name" value="LYSOZYME-LIKE PROTEIN-RELATED"/>
    <property type="match status" value="1"/>
</dbReference>
<dbReference type="GO" id="GO:0007165">
    <property type="term" value="P:signal transduction"/>
    <property type="evidence" value="ECO:0007669"/>
    <property type="project" value="UniProtKB-KW"/>
</dbReference>
<dbReference type="AlphaFoldDB" id="A0A7C2K2B4"/>
<gene>
    <name evidence="7" type="ORF">ENQ77_04375</name>
</gene>
<dbReference type="InterPro" id="IPR000014">
    <property type="entry name" value="PAS"/>
</dbReference>
<dbReference type="EMBL" id="DSOL01000130">
    <property type="protein sequence ID" value="HEN27887.1"/>
    <property type="molecule type" value="Genomic_DNA"/>
</dbReference>
<dbReference type="Gene3D" id="1.10.287.950">
    <property type="entry name" value="Methyl-accepting chemotaxis protein"/>
    <property type="match status" value="1"/>
</dbReference>
<dbReference type="InterPro" id="IPR013656">
    <property type="entry name" value="PAS_4"/>
</dbReference>
<feature type="domain" description="Methyl-accepting transducer" evidence="4">
    <location>
        <begin position="306"/>
        <end position="570"/>
    </location>
</feature>
<accession>A0A7C2K2B4</accession>
<name>A0A7C2K2B4_UNCW3</name>
<feature type="domain" description="PAC" evidence="6">
    <location>
        <begin position="211"/>
        <end position="263"/>
    </location>
</feature>
<dbReference type="InterPro" id="IPR000700">
    <property type="entry name" value="PAS-assoc_C"/>
</dbReference>
<evidence type="ECO:0000259" key="5">
    <source>
        <dbReference type="PROSITE" id="PS50112"/>
    </source>
</evidence>
<keyword evidence="3" id="KW-0175">Coiled coil</keyword>
<evidence type="ECO:0000313" key="7">
    <source>
        <dbReference type="EMBL" id="HEN27887.1"/>
    </source>
</evidence>
<protein>
    <submittedName>
        <fullName evidence="7">PAS domain-containing protein</fullName>
    </submittedName>
</protein>
<sequence length="599" mass="64653">MEKSNYTEGTAPLANTVHLKDFANYFQAVQIPLIVINSEFNVAYINDAGIKLIGLSPEQVKGKKCYELFKTVDCLTPRCLCALAMKTGRAASSETSARIKDREKHFQYFSSPILDENGNTVGAMELFVDVSDLKAAVMQSKQQIQYLRAVPTPVIAIDENFNINYINDFGAKVLGHNVEDVVGRKCYDMFNTEHCRTPKCASAIAMRTKKAVTSETIARIGGKTFNVRYTAYPLYDEYNRVIGAIEVAMDITRQREMMATIEGIVKSATQVSESVESLSAEILGASREISNLGNQLAQAVEKLNSSMQHIQYASQNVSKGAQNLAKTARDTFEVVEKLAVLMSEVNKRTEEVNNQISNTATLSLKVSENGKQATSALEEIKNAISEVIKTMNEVNATVKNVAGLASDISEIAGQVNMLALNAAIEAARAGEAGRGFAVVADAVKKLAGQTSTAARRAVESIEAITKSEARAVAIAQKAGHVAEKGGLVIAEAVKSSMQMGNSMSAAAKITVSLREHVEKSVKHLEEVNSAVEQVVSFSEESASASEETAASIEQQSAVTAQVSNAASELKNVSAKMMELAEKIVAEVKQLREELSKARV</sequence>
<feature type="domain" description="PAS" evidence="5">
    <location>
        <begin position="18"/>
        <end position="69"/>
    </location>
</feature>
<evidence type="ECO:0000256" key="2">
    <source>
        <dbReference type="PROSITE-ProRule" id="PRU00284"/>
    </source>
</evidence>
<dbReference type="Pfam" id="PF00015">
    <property type="entry name" value="MCPsignal"/>
    <property type="match status" value="1"/>
</dbReference>
<evidence type="ECO:0000259" key="4">
    <source>
        <dbReference type="PROSITE" id="PS50111"/>
    </source>
</evidence>
<dbReference type="NCBIfam" id="TIGR00229">
    <property type="entry name" value="sensory_box"/>
    <property type="match status" value="2"/>
</dbReference>
<evidence type="ECO:0000256" key="3">
    <source>
        <dbReference type="SAM" id="Coils"/>
    </source>
</evidence>
<reference evidence="7" key="1">
    <citation type="journal article" date="2020" name="mSystems">
        <title>Genome- and Community-Level Interaction Insights into Carbon Utilization and Element Cycling Functions of Hydrothermarchaeota in Hydrothermal Sediment.</title>
        <authorList>
            <person name="Zhou Z."/>
            <person name="Liu Y."/>
            <person name="Xu W."/>
            <person name="Pan J."/>
            <person name="Luo Z.H."/>
            <person name="Li M."/>
        </authorList>
    </citation>
    <scope>NUCLEOTIDE SEQUENCE [LARGE SCALE GENOMIC DNA]</scope>
    <source>
        <strain evidence="7">SpSt-34</strain>
    </source>
</reference>
<dbReference type="CDD" id="cd00130">
    <property type="entry name" value="PAS"/>
    <property type="match status" value="2"/>
</dbReference>
<feature type="domain" description="PAS" evidence="5">
    <location>
        <begin position="139"/>
        <end position="193"/>
    </location>
</feature>
<dbReference type="PROSITE" id="PS50112">
    <property type="entry name" value="PAS"/>
    <property type="match status" value="2"/>
</dbReference>
<organism evidence="7">
    <name type="scientific">candidate division WOR-3 bacterium</name>
    <dbReference type="NCBI Taxonomy" id="2052148"/>
    <lineage>
        <taxon>Bacteria</taxon>
        <taxon>Bacteria division WOR-3</taxon>
    </lineage>
</organism>
<dbReference type="PROSITE" id="PS50111">
    <property type="entry name" value="CHEMOTAXIS_TRANSDUC_2"/>
    <property type="match status" value="1"/>
</dbReference>
<dbReference type="SMART" id="SM00283">
    <property type="entry name" value="MA"/>
    <property type="match status" value="1"/>
</dbReference>
<feature type="coiled-coil region" evidence="3">
    <location>
        <begin position="562"/>
        <end position="597"/>
    </location>
</feature>
<comment type="caution">
    <text evidence="7">The sequence shown here is derived from an EMBL/GenBank/DDBJ whole genome shotgun (WGS) entry which is preliminary data.</text>
</comment>
<dbReference type="SUPFAM" id="SSF55785">
    <property type="entry name" value="PYP-like sensor domain (PAS domain)"/>
    <property type="match status" value="2"/>
</dbReference>
<dbReference type="InterPro" id="IPR035965">
    <property type="entry name" value="PAS-like_dom_sf"/>
</dbReference>
<evidence type="ECO:0000256" key="1">
    <source>
        <dbReference type="ARBA" id="ARBA00023224"/>
    </source>
</evidence>
<keyword evidence="1 2" id="KW-0807">Transducer</keyword>
<evidence type="ECO:0000259" key="6">
    <source>
        <dbReference type="PROSITE" id="PS50113"/>
    </source>
</evidence>
<dbReference type="InterPro" id="IPR004089">
    <property type="entry name" value="MCPsignal_dom"/>
</dbReference>